<name>E1Z943_CHLVA</name>
<dbReference type="GeneID" id="17357270"/>
<dbReference type="STRING" id="554065.E1Z943"/>
<feature type="region of interest" description="Disordered" evidence="1">
    <location>
        <begin position="238"/>
        <end position="298"/>
    </location>
</feature>
<dbReference type="InterPro" id="IPR046341">
    <property type="entry name" value="SET_dom_sf"/>
</dbReference>
<feature type="compositionally biased region" description="Low complexity" evidence="1">
    <location>
        <begin position="238"/>
        <end position="250"/>
    </location>
</feature>
<evidence type="ECO:0000313" key="3">
    <source>
        <dbReference type="EMBL" id="EFN57451.1"/>
    </source>
</evidence>
<dbReference type="eggNOG" id="KOG1080">
    <property type="taxonomic scope" value="Eukaryota"/>
</dbReference>
<dbReference type="InterPro" id="IPR001214">
    <property type="entry name" value="SET_dom"/>
</dbReference>
<dbReference type="PANTHER" id="PTHR46655">
    <property type="entry name" value="HISTONE-LYSINE N-METHYLTRANSFERASE ATXR3"/>
    <property type="match status" value="1"/>
</dbReference>
<feature type="domain" description="SET" evidence="2">
    <location>
        <begin position="373"/>
        <end position="487"/>
    </location>
</feature>
<evidence type="ECO:0000256" key="1">
    <source>
        <dbReference type="SAM" id="MobiDB-lite"/>
    </source>
</evidence>
<dbReference type="InterPro" id="IPR045606">
    <property type="entry name" value="ATXR3_C"/>
</dbReference>
<dbReference type="EMBL" id="GL433839">
    <property type="protein sequence ID" value="EFN57451.1"/>
    <property type="molecule type" value="Genomic_DNA"/>
</dbReference>
<dbReference type="SMART" id="SM00317">
    <property type="entry name" value="SET"/>
    <property type="match status" value="1"/>
</dbReference>
<dbReference type="PANTHER" id="PTHR46655:SF1">
    <property type="entry name" value="HISTONE-LYSINE N-METHYLTRANSFERASE ATXR3"/>
    <property type="match status" value="1"/>
</dbReference>
<feature type="region of interest" description="Disordered" evidence="1">
    <location>
        <begin position="844"/>
        <end position="865"/>
    </location>
</feature>
<dbReference type="AlphaFoldDB" id="E1Z943"/>
<keyword evidence="4" id="KW-1185">Reference proteome</keyword>
<gene>
    <name evidence="3" type="ORF">CHLNCDRAFT_142939</name>
</gene>
<dbReference type="RefSeq" id="XP_005849553.1">
    <property type="nucleotide sequence ID" value="XM_005849491.1"/>
</dbReference>
<dbReference type="KEGG" id="cvr:CHLNCDRAFT_142939"/>
<dbReference type="OrthoDB" id="308383at2759"/>
<feature type="compositionally biased region" description="Basic and acidic residues" evidence="1">
    <location>
        <begin position="258"/>
        <end position="274"/>
    </location>
</feature>
<dbReference type="InParanoid" id="E1Z943"/>
<evidence type="ECO:0000259" key="2">
    <source>
        <dbReference type="SMART" id="SM00317"/>
    </source>
</evidence>
<sequence length="865" mass="94536">MGGFTDFEELVSDAREECHASVEAYLTLQARWLLSLWAHDMPSVDVRRGRLIANAESFVHMLGTAIETLLTQMRADRKAALEASGLDDDDDEEEDLDDSFYPASLPPCILANKEPFKGGDWRKTPYIPRPYVRLTEYDIVEPSMREVILRKLSTKKHGGCSGQHCKSRQDLGLYKHTLRLGEDAEEVDSWGMDCYVRRNIMDAVLESGAFGSWIPPDYKALLAANPVEYAAMRAAASGSGGAATSPVAAALPPPPRAKKQDEDEKADEHEHKEGEESDEDKVLPSTPAAERKESGSEIVDDEKAAAIAAALASPPPTPAQIAVEKRVADWLERGENGWDLLRAVQEVKQLAQKAMEEESLLAAEAVEQRIKDVGYNYFRLHPKGVGLICKQQGGIPPLTFDAVKKITGDELPDFYNIVLERPKDDPDGYDVLFIDAAAKGALASRMSHSCTPNCQAIVMACGGRLTIALYTLREELTFDYSSVTESEKEGSYLYFTGSRAFQQVMNTKHTVMGWAIARLAALSTEIICEYIEEEEAHLKEDLLGHPLGIYNEASATAEAKGVVINRLQNVVITLDKVKMVLQAPNQTDEELQSAVQRHSAELPGALSKMCSLVMQPALDFADARCKLMQLYEQLRALDVENNGGLTAVADLLLLYASTLHWFTCERGYKGVTSPPVPLNLADLALDRTQEQTPAAAAAAVAAAAAAVVDSDKLLGSSNLRKVYRPLYLWGQLSGWFKQTVNDPTASLSAERRGTISLPDVDSSFAGGKTRYTAKASSTLCDRGDLIDQLDKRPDAMWRTGTLWSFRNEAKVYGSPMLDAVWCELSRGTGGGDPLPGVLSELRGAAVPPRLQDAEPGAKAGRGKKK</sequence>
<dbReference type="SUPFAM" id="SSF82199">
    <property type="entry name" value="SET domain"/>
    <property type="match status" value="1"/>
</dbReference>
<reference evidence="3 4" key="1">
    <citation type="journal article" date="2010" name="Plant Cell">
        <title>The Chlorella variabilis NC64A genome reveals adaptation to photosymbiosis, coevolution with viruses, and cryptic sex.</title>
        <authorList>
            <person name="Blanc G."/>
            <person name="Duncan G."/>
            <person name="Agarkova I."/>
            <person name="Borodovsky M."/>
            <person name="Gurnon J."/>
            <person name="Kuo A."/>
            <person name="Lindquist E."/>
            <person name="Lucas S."/>
            <person name="Pangilinan J."/>
            <person name="Polle J."/>
            <person name="Salamov A."/>
            <person name="Terry A."/>
            <person name="Yamada T."/>
            <person name="Dunigan D.D."/>
            <person name="Grigoriev I.V."/>
            <person name="Claverie J.M."/>
            <person name="Van Etten J.L."/>
        </authorList>
    </citation>
    <scope>NUCLEOTIDE SEQUENCE [LARGE SCALE GENOMIC DNA]</scope>
    <source>
        <strain evidence="3 4">NC64A</strain>
    </source>
</reference>
<organism evidence="4">
    <name type="scientific">Chlorella variabilis</name>
    <name type="common">Green alga</name>
    <dbReference type="NCBI Taxonomy" id="554065"/>
    <lineage>
        <taxon>Eukaryota</taxon>
        <taxon>Viridiplantae</taxon>
        <taxon>Chlorophyta</taxon>
        <taxon>core chlorophytes</taxon>
        <taxon>Trebouxiophyceae</taxon>
        <taxon>Chlorellales</taxon>
        <taxon>Chlorellaceae</taxon>
        <taxon>Chlorella clade</taxon>
        <taxon>Chlorella</taxon>
    </lineage>
</organism>
<protein>
    <recommendedName>
        <fullName evidence="2">SET domain-containing protein</fullName>
    </recommendedName>
</protein>
<evidence type="ECO:0000313" key="4">
    <source>
        <dbReference type="Proteomes" id="UP000008141"/>
    </source>
</evidence>
<accession>E1Z943</accession>
<proteinExistence type="predicted"/>
<dbReference type="Pfam" id="PF19633">
    <property type="entry name" value="SDG2_C"/>
    <property type="match status" value="1"/>
</dbReference>
<dbReference type="Proteomes" id="UP000008141">
    <property type="component" value="Unassembled WGS sequence"/>
</dbReference>
<dbReference type="Gene3D" id="2.170.270.10">
    <property type="entry name" value="SET domain"/>
    <property type="match status" value="1"/>
</dbReference>